<dbReference type="AlphaFoldDB" id="A0A853IHX0"/>
<dbReference type="Proteomes" id="UP000569732">
    <property type="component" value="Unassembled WGS sequence"/>
</dbReference>
<sequence>MHNTSAKDDTPLIINGHQESLEQWADNNKQIITNKLIQHKAVLFRNFSNREGLNSISKCFFSELLDYNYRSTSRTLLSENVYTSTEYPQNLTIQQHCENSYQTNWPLKLLFHCVTPATKGGQTPICDMINVTEAIDNEIKREFEQKKVMYVRNFRKGADLPWQEVFNTTEKAHVEAYCQSHNIEFQWIGDDLKTRHISQATATHPITQQKIWFNQAHLFHITAWEKPYRQVLLSHFTEEGLPRNTYFGDGSPIPPETLDHIRSAFDQNITFFDWEKDDVLLLDNMLVSHGRTPYEGDRKVTVCMTEAYSPQDN</sequence>
<proteinExistence type="predicted"/>
<evidence type="ECO:0000313" key="6">
    <source>
        <dbReference type="Proteomes" id="UP000569732"/>
    </source>
</evidence>
<evidence type="ECO:0000313" key="5">
    <source>
        <dbReference type="EMBL" id="NYZ69651.1"/>
    </source>
</evidence>
<keyword evidence="5" id="KW-0223">Dioxygenase</keyword>
<dbReference type="PANTHER" id="PTHR10696:SF56">
    <property type="entry name" value="TAUD_TFDA-LIKE DOMAIN-CONTAINING PROTEIN"/>
    <property type="match status" value="1"/>
</dbReference>
<accession>A0A853IHX0</accession>
<evidence type="ECO:0000259" key="4">
    <source>
        <dbReference type="Pfam" id="PF02668"/>
    </source>
</evidence>
<comment type="cofactor">
    <cofactor evidence="1">
        <name>Fe(2+)</name>
        <dbReference type="ChEBI" id="CHEBI:29033"/>
    </cofactor>
</comment>
<organism evidence="5 6">
    <name type="scientific">Spartinivicinus marinus</name>
    <dbReference type="NCBI Taxonomy" id="2994442"/>
    <lineage>
        <taxon>Bacteria</taxon>
        <taxon>Pseudomonadati</taxon>
        <taxon>Pseudomonadota</taxon>
        <taxon>Gammaproteobacteria</taxon>
        <taxon>Oceanospirillales</taxon>
        <taxon>Zooshikellaceae</taxon>
        <taxon>Spartinivicinus</taxon>
    </lineage>
</organism>
<keyword evidence="2" id="KW-0560">Oxidoreductase</keyword>
<dbReference type="GO" id="GO:0017000">
    <property type="term" value="P:antibiotic biosynthetic process"/>
    <property type="evidence" value="ECO:0007669"/>
    <property type="project" value="UniProtKB-KW"/>
</dbReference>
<evidence type="ECO:0000256" key="3">
    <source>
        <dbReference type="ARBA" id="ARBA00023194"/>
    </source>
</evidence>
<evidence type="ECO:0000256" key="1">
    <source>
        <dbReference type="ARBA" id="ARBA00001954"/>
    </source>
</evidence>
<dbReference type="InterPro" id="IPR003819">
    <property type="entry name" value="TauD/TfdA-like"/>
</dbReference>
<evidence type="ECO:0000256" key="2">
    <source>
        <dbReference type="ARBA" id="ARBA00023002"/>
    </source>
</evidence>
<dbReference type="EMBL" id="JACCKB010000114">
    <property type="protein sequence ID" value="NYZ69651.1"/>
    <property type="molecule type" value="Genomic_DNA"/>
</dbReference>
<reference evidence="5 6" key="1">
    <citation type="submission" date="2020-07" db="EMBL/GenBank/DDBJ databases">
        <title>Endozoicomonas sp. nov., isolated from sediment.</title>
        <authorList>
            <person name="Gu T."/>
        </authorList>
    </citation>
    <scope>NUCLEOTIDE SEQUENCE [LARGE SCALE GENOMIC DNA]</scope>
    <source>
        <strain evidence="5 6">SM1973</strain>
    </source>
</reference>
<comment type="caution">
    <text evidence="5">The sequence shown here is derived from an EMBL/GenBank/DDBJ whole genome shotgun (WGS) entry which is preliminary data.</text>
</comment>
<dbReference type="PANTHER" id="PTHR10696">
    <property type="entry name" value="GAMMA-BUTYROBETAINE HYDROXYLASE-RELATED"/>
    <property type="match status" value="1"/>
</dbReference>
<dbReference type="InterPro" id="IPR042098">
    <property type="entry name" value="TauD-like_sf"/>
</dbReference>
<name>A0A853IHX0_9GAMM</name>
<dbReference type="Gene3D" id="3.60.130.10">
    <property type="entry name" value="Clavaminate synthase-like"/>
    <property type="match status" value="1"/>
</dbReference>
<dbReference type="InterPro" id="IPR050411">
    <property type="entry name" value="AlphaKG_dependent_hydroxylases"/>
</dbReference>
<dbReference type="GO" id="GO:0016706">
    <property type="term" value="F:2-oxoglutarate-dependent dioxygenase activity"/>
    <property type="evidence" value="ECO:0007669"/>
    <property type="project" value="UniProtKB-ARBA"/>
</dbReference>
<keyword evidence="3" id="KW-0045">Antibiotic biosynthesis</keyword>
<gene>
    <name evidence="5" type="ORF">H0A36_26920</name>
</gene>
<keyword evidence="6" id="KW-1185">Reference proteome</keyword>
<feature type="domain" description="TauD/TfdA-like" evidence="4">
    <location>
        <begin position="22"/>
        <end position="304"/>
    </location>
</feature>
<dbReference type="SUPFAM" id="SSF51197">
    <property type="entry name" value="Clavaminate synthase-like"/>
    <property type="match status" value="1"/>
</dbReference>
<dbReference type="RefSeq" id="WP_180571631.1">
    <property type="nucleotide sequence ID" value="NZ_JACCKB010000114.1"/>
</dbReference>
<dbReference type="Pfam" id="PF02668">
    <property type="entry name" value="TauD"/>
    <property type="match status" value="1"/>
</dbReference>
<protein>
    <submittedName>
        <fullName evidence="5">TauD/TfdA family dioxygenase</fullName>
    </submittedName>
</protein>